<protein>
    <submittedName>
        <fullName evidence="1">Uncharacterized protein</fullName>
    </submittedName>
</protein>
<keyword evidence="2" id="KW-1185">Reference proteome</keyword>
<evidence type="ECO:0000313" key="2">
    <source>
        <dbReference type="Proteomes" id="UP000251213"/>
    </source>
</evidence>
<reference evidence="1 2" key="1">
    <citation type="submission" date="2018-06" db="EMBL/GenBank/DDBJ databases">
        <title>Thermoflavimicrobium daqus sp. nov., a thermophilic microbe isolated from Moutai-flavour Daqu.</title>
        <authorList>
            <person name="Wang X."/>
            <person name="Zhou H."/>
        </authorList>
    </citation>
    <scope>NUCLEOTIDE SEQUENCE [LARGE SCALE GENOMIC DNA]</scope>
    <source>
        <strain evidence="1 2">FBKL4.011</strain>
    </source>
</reference>
<dbReference type="EMBL" id="QJKK01000009">
    <property type="protein sequence ID" value="RAL22554.1"/>
    <property type="molecule type" value="Genomic_DNA"/>
</dbReference>
<comment type="caution">
    <text evidence="1">The sequence shown here is derived from an EMBL/GenBank/DDBJ whole genome shotgun (WGS) entry which is preliminary data.</text>
</comment>
<evidence type="ECO:0000313" key="1">
    <source>
        <dbReference type="EMBL" id="RAL22554.1"/>
    </source>
</evidence>
<dbReference type="AlphaFoldDB" id="A0A364K2A0"/>
<proteinExistence type="predicted"/>
<dbReference type="RefSeq" id="WP_113659797.1">
    <property type="nucleotide sequence ID" value="NZ_KZ845671.1"/>
</dbReference>
<reference evidence="1 2" key="2">
    <citation type="submission" date="2018-06" db="EMBL/GenBank/DDBJ databases">
        <authorList>
            <person name="Zhirakovskaya E."/>
        </authorList>
    </citation>
    <scope>NUCLEOTIDE SEQUENCE [LARGE SCALE GENOMIC DNA]</scope>
    <source>
        <strain evidence="1 2">FBKL4.011</strain>
    </source>
</reference>
<gene>
    <name evidence="1" type="ORF">DL897_14170</name>
</gene>
<dbReference type="Proteomes" id="UP000251213">
    <property type="component" value="Unassembled WGS sequence"/>
</dbReference>
<organism evidence="1 2">
    <name type="scientific">Thermoflavimicrobium daqui</name>
    <dbReference type="NCBI Taxonomy" id="2137476"/>
    <lineage>
        <taxon>Bacteria</taxon>
        <taxon>Bacillati</taxon>
        <taxon>Bacillota</taxon>
        <taxon>Bacilli</taxon>
        <taxon>Bacillales</taxon>
        <taxon>Thermoactinomycetaceae</taxon>
        <taxon>Thermoflavimicrobium</taxon>
    </lineage>
</organism>
<accession>A0A364K2A0</accession>
<name>A0A364K2A0_9BACL</name>
<sequence length="84" mass="10419">MQSIDDLILENSVMHFEHKKRFENQIYKMNRESFDKRRQLGLNEVKRVDITSENTFMGNFINGRFDRISKYFFDMRRITFREKM</sequence>